<dbReference type="Pfam" id="PF19845">
    <property type="entry name" value="DUF6320"/>
    <property type="match status" value="1"/>
</dbReference>
<feature type="transmembrane region" description="Helical" evidence="1">
    <location>
        <begin position="107"/>
        <end position="126"/>
    </location>
</feature>
<dbReference type="RefSeq" id="WP_143010242.1">
    <property type="nucleotide sequence ID" value="NZ_FMXR01000011.1"/>
</dbReference>
<keyword evidence="1" id="KW-0812">Transmembrane</keyword>
<dbReference type="Proteomes" id="UP000199228">
    <property type="component" value="Unassembled WGS sequence"/>
</dbReference>
<accession>A0A1G6BM57</accession>
<name>A0A1G6BM57_EUBOX</name>
<organism evidence="2 3">
    <name type="scientific">Eubacterium oxidoreducens</name>
    <dbReference type="NCBI Taxonomy" id="1732"/>
    <lineage>
        <taxon>Bacteria</taxon>
        <taxon>Bacillati</taxon>
        <taxon>Bacillota</taxon>
        <taxon>Clostridia</taxon>
        <taxon>Eubacteriales</taxon>
        <taxon>Eubacteriaceae</taxon>
        <taxon>Eubacterium</taxon>
    </lineage>
</organism>
<keyword evidence="1" id="KW-0472">Membrane</keyword>
<dbReference type="AlphaFoldDB" id="A0A1G6BM57"/>
<feature type="transmembrane region" description="Helical" evidence="1">
    <location>
        <begin position="186"/>
        <end position="209"/>
    </location>
</feature>
<dbReference type="STRING" id="1732.SAMN02910417_01627"/>
<dbReference type="InterPro" id="IPR046283">
    <property type="entry name" value="DUF6320"/>
</dbReference>
<keyword evidence="3" id="KW-1185">Reference proteome</keyword>
<dbReference type="OrthoDB" id="2164897at2"/>
<evidence type="ECO:0000256" key="1">
    <source>
        <dbReference type="SAM" id="Phobius"/>
    </source>
</evidence>
<dbReference type="EMBL" id="FMXR01000011">
    <property type="protein sequence ID" value="SDB21692.1"/>
    <property type="molecule type" value="Genomic_DNA"/>
</dbReference>
<protein>
    <recommendedName>
        <fullName evidence="4">Zinc ribbon domain-containing protein</fullName>
    </recommendedName>
</protein>
<feature type="transmembrane region" description="Helical" evidence="1">
    <location>
        <begin position="161"/>
        <end position="180"/>
    </location>
</feature>
<feature type="transmembrane region" description="Helical" evidence="1">
    <location>
        <begin position="76"/>
        <end position="95"/>
    </location>
</feature>
<feature type="transmembrane region" description="Helical" evidence="1">
    <location>
        <begin position="132"/>
        <end position="154"/>
    </location>
</feature>
<evidence type="ECO:0008006" key="4">
    <source>
        <dbReference type="Google" id="ProtNLM"/>
    </source>
</evidence>
<reference evidence="2 3" key="1">
    <citation type="submission" date="2016-10" db="EMBL/GenBank/DDBJ databases">
        <authorList>
            <person name="de Groot N.N."/>
        </authorList>
    </citation>
    <scope>NUCLEOTIDE SEQUENCE [LARGE SCALE GENOMIC DNA]</scope>
    <source>
        <strain evidence="2 3">DSM 3217</strain>
    </source>
</reference>
<feature type="transmembrane region" description="Helical" evidence="1">
    <location>
        <begin position="49"/>
        <end position="70"/>
    </location>
</feature>
<sequence>MAKCIKCNVVILDDTNICPLCHQILEPIPGEKVDNVYPNIKEKHKKMNFVIRLYVFLACVCDALFVLINLQANGTVRWSVITSAAFIYGFLTLALSTDSHFSLKAKMVYQTLWGVAFIIVIDYIFGFKGWSLAYILPSAIVVLDVIMLVLMLINRRYYQEYMVMEILLIALSVIPLLFYIVNLTHILPLALFALIASGILFIGTLIIGGPRSNAELSRRFHVN</sequence>
<keyword evidence="1" id="KW-1133">Transmembrane helix</keyword>
<proteinExistence type="predicted"/>
<gene>
    <name evidence="2" type="ORF">SAMN02910417_01627</name>
</gene>
<evidence type="ECO:0000313" key="2">
    <source>
        <dbReference type="EMBL" id="SDB21692.1"/>
    </source>
</evidence>
<evidence type="ECO:0000313" key="3">
    <source>
        <dbReference type="Proteomes" id="UP000199228"/>
    </source>
</evidence>